<evidence type="ECO:0000256" key="5">
    <source>
        <dbReference type="ARBA" id="ARBA00020910"/>
    </source>
</evidence>
<dbReference type="PANTHER" id="PTHR33202:SF2">
    <property type="entry name" value="FERRIC UPTAKE REGULATION PROTEIN"/>
    <property type="match status" value="1"/>
</dbReference>
<keyword evidence="10" id="KW-0408">Iron</keyword>
<dbReference type="InterPro" id="IPR043135">
    <property type="entry name" value="Fur_C"/>
</dbReference>
<comment type="caution">
    <text evidence="14">The sequence shown here is derived from an EMBL/GenBank/DDBJ whole genome shotgun (WGS) entry which is preliminary data.</text>
</comment>
<proteinExistence type="inferred from homology"/>
<dbReference type="Pfam" id="PF01475">
    <property type="entry name" value="FUR"/>
    <property type="match status" value="1"/>
</dbReference>
<evidence type="ECO:0000256" key="4">
    <source>
        <dbReference type="ARBA" id="ARBA00011738"/>
    </source>
</evidence>
<sequence>MNPTTPKHKKTFDAFYQRFLAMTKDQGHYESAHREAILKVLFFSTSHLSAEEIALQVRKESKISLPTVYNTLSFLEELGMIHVFILPPYTLKTYRLMLEYHDQLVCIKCGKIVPFYDKELEARERLILQDHAFTGINQTIILYGVCSSCKI</sequence>
<evidence type="ECO:0000313" key="15">
    <source>
        <dbReference type="Proteomes" id="UP000703590"/>
    </source>
</evidence>
<name>A0ABS2WS20_9BACT</name>
<comment type="subcellular location">
    <subcellularLocation>
        <location evidence="2">Cytoplasm</location>
    </subcellularLocation>
</comment>
<evidence type="ECO:0000313" key="14">
    <source>
        <dbReference type="EMBL" id="MBN2964412.1"/>
    </source>
</evidence>
<gene>
    <name evidence="14" type="ORF">JWV37_06440</name>
</gene>
<dbReference type="Gene3D" id="1.10.10.10">
    <property type="entry name" value="Winged helix-like DNA-binding domain superfamily/Winged helix DNA-binding domain"/>
    <property type="match status" value="1"/>
</dbReference>
<evidence type="ECO:0000256" key="8">
    <source>
        <dbReference type="ARBA" id="ARBA00022723"/>
    </source>
</evidence>
<evidence type="ECO:0000256" key="1">
    <source>
        <dbReference type="ARBA" id="ARBA00002997"/>
    </source>
</evidence>
<dbReference type="SUPFAM" id="SSF46785">
    <property type="entry name" value="Winged helix' DNA-binding domain"/>
    <property type="match status" value="1"/>
</dbReference>
<evidence type="ECO:0000256" key="9">
    <source>
        <dbReference type="ARBA" id="ARBA00022833"/>
    </source>
</evidence>
<keyword evidence="6" id="KW-0963">Cytoplasm</keyword>
<comment type="subunit">
    <text evidence="4">Homodimer.</text>
</comment>
<dbReference type="EMBL" id="JAFHKK010000011">
    <property type="protein sequence ID" value="MBN2964412.1"/>
    <property type="molecule type" value="Genomic_DNA"/>
</dbReference>
<dbReference type="InterPro" id="IPR036388">
    <property type="entry name" value="WH-like_DNA-bd_sf"/>
</dbReference>
<evidence type="ECO:0000256" key="13">
    <source>
        <dbReference type="ARBA" id="ARBA00023163"/>
    </source>
</evidence>
<comment type="function">
    <text evidence="1">Acts as a global negative controlling element, employing Fe(2+) as a cofactor to bind the operator of the repressed genes.</text>
</comment>
<reference evidence="14 15" key="2">
    <citation type="submission" date="2021-02" db="EMBL/GenBank/DDBJ databases">
        <title>Sulfurospirillum tamanensis sp. nov.</title>
        <authorList>
            <person name="Frolova A."/>
            <person name="Merkel A."/>
            <person name="Slobodkin A."/>
        </authorList>
    </citation>
    <scope>NUCLEOTIDE SEQUENCE [LARGE SCALE GENOMIC DNA]</scope>
    <source>
        <strain evidence="14 15">T05b</strain>
    </source>
</reference>
<dbReference type="Gene3D" id="3.30.1490.190">
    <property type="match status" value="1"/>
</dbReference>
<dbReference type="InterPro" id="IPR002481">
    <property type="entry name" value="FUR"/>
</dbReference>
<organism evidence="14 15">
    <name type="scientific">Sulfurospirillum tamanense</name>
    <dbReference type="NCBI Taxonomy" id="2813362"/>
    <lineage>
        <taxon>Bacteria</taxon>
        <taxon>Pseudomonadati</taxon>
        <taxon>Campylobacterota</taxon>
        <taxon>Epsilonproteobacteria</taxon>
        <taxon>Campylobacterales</taxon>
        <taxon>Sulfurospirillaceae</taxon>
        <taxon>Sulfurospirillum</taxon>
    </lineage>
</organism>
<evidence type="ECO:0000256" key="12">
    <source>
        <dbReference type="ARBA" id="ARBA00023125"/>
    </source>
</evidence>
<evidence type="ECO:0000256" key="10">
    <source>
        <dbReference type="ARBA" id="ARBA00023004"/>
    </source>
</evidence>
<keyword evidence="12" id="KW-0238">DNA-binding</keyword>
<dbReference type="Proteomes" id="UP000703590">
    <property type="component" value="Unassembled WGS sequence"/>
</dbReference>
<evidence type="ECO:0000256" key="11">
    <source>
        <dbReference type="ARBA" id="ARBA00023015"/>
    </source>
</evidence>
<evidence type="ECO:0000256" key="3">
    <source>
        <dbReference type="ARBA" id="ARBA00007957"/>
    </source>
</evidence>
<keyword evidence="13" id="KW-0804">Transcription</keyword>
<reference evidence="15" key="1">
    <citation type="submission" date="2021-02" db="EMBL/GenBank/DDBJ databases">
        <title>Sulfurospirillum tamanensis sp. nov.</title>
        <authorList>
            <person name="Merkel A.Y."/>
        </authorList>
    </citation>
    <scope>NUCLEOTIDE SEQUENCE [LARGE SCALE GENOMIC DNA]</scope>
    <source>
        <strain evidence="15">T05b</strain>
    </source>
</reference>
<keyword evidence="9" id="KW-0862">Zinc</keyword>
<evidence type="ECO:0000256" key="6">
    <source>
        <dbReference type="ARBA" id="ARBA00022490"/>
    </source>
</evidence>
<keyword evidence="8" id="KW-0479">Metal-binding</keyword>
<comment type="similarity">
    <text evidence="3">Belongs to the Fur family.</text>
</comment>
<reference evidence="14 15" key="3">
    <citation type="submission" date="2021-02" db="EMBL/GenBank/DDBJ databases">
        <authorList>
            <person name="Merkel A.Y."/>
        </authorList>
    </citation>
    <scope>NUCLEOTIDE SEQUENCE [LARGE SCALE GENOMIC DNA]</scope>
    <source>
        <strain evidence="14 15">T05b</strain>
    </source>
</reference>
<dbReference type="RefSeq" id="WP_205458962.1">
    <property type="nucleotide sequence ID" value="NZ_JAFHKK010000011.1"/>
</dbReference>
<dbReference type="PANTHER" id="PTHR33202">
    <property type="entry name" value="ZINC UPTAKE REGULATION PROTEIN"/>
    <property type="match status" value="1"/>
</dbReference>
<evidence type="ECO:0000256" key="2">
    <source>
        <dbReference type="ARBA" id="ARBA00004496"/>
    </source>
</evidence>
<accession>A0ABS2WS20</accession>
<keyword evidence="15" id="KW-1185">Reference proteome</keyword>
<keyword evidence="11" id="KW-0805">Transcription regulation</keyword>
<dbReference type="CDD" id="cd07153">
    <property type="entry name" value="Fur_like"/>
    <property type="match status" value="1"/>
</dbReference>
<evidence type="ECO:0000256" key="7">
    <source>
        <dbReference type="ARBA" id="ARBA00022491"/>
    </source>
</evidence>
<keyword evidence="7" id="KW-0678">Repressor</keyword>
<protein>
    <recommendedName>
        <fullName evidence="5">Ferric uptake regulation protein</fullName>
    </recommendedName>
</protein>
<dbReference type="InterPro" id="IPR036390">
    <property type="entry name" value="WH_DNA-bd_sf"/>
</dbReference>